<organism evidence="1 2">
    <name type="scientific">Actomonas aquatica</name>
    <dbReference type="NCBI Taxonomy" id="2866162"/>
    <lineage>
        <taxon>Bacteria</taxon>
        <taxon>Pseudomonadati</taxon>
        <taxon>Verrucomicrobiota</taxon>
        <taxon>Opitutia</taxon>
        <taxon>Opitutales</taxon>
        <taxon>Opitutaceae</taxon>
        <taxon>Actomonas</taxon>
    </lineage>
</organism>
<dbReference type="Proteomes" id="UP000738431">
    <property type="component" value="Chromosome"/>
</dbReference>
<reference evidence="1 2" key="1">
    <citation type="submission" date="2023-12" db="EMBL/GenBank/DDBJ databases">
        <title>Description of an unclassified Opitutus bacterium of Verrucomicrobiota.</title>
        <authorList>
            <person name="Zhang D.-F."/>
        </authorList>
    </citation>
    <scope>NUCLEOTIDE SEQUENCE [LARGE SCALE GENOMIC DNA]</scope>
    <source>
        <strain evidence="1 2">WL0086</strain>
    </source>
</reference>
<protein>
    <submittedName>
        <fullName evidence="1">Uncharacterized protein</fullName>
    </submittedName>
</protein>
<gene>
    <name evidence="1" type="ORF">K1X11_012060</name>
</gene>
<name>A0ABZ1C2I3_9BACT</name>
<proteinExistence type="predicted"/>
<sequence length="88" mass="9701">MYSKLSDWSNGWFGVELALKKEEIDRLITLLEGLKSDPEQHFHLSSDYRGEGGLGDIEISVLPDDAPSNMSMSGMAIAPGSQFDEKNP</sequence>
<keyword evidence="2" id="KW-1185">Reference proteome</keyword>
<evidence type="ECO:0000313" key="2">
    <source>
        <dbReference type="Proteomes" id="UP000738431"/>
    </source>
</evidence>
<dbReference type="EMBL" id="CP139781">
    <property type="protein sequence ID" value="WRQ85537.1"/>
    <property type="molecule type" value="Genomic_DNA"/>
</dbReference>
<accession>A0ABZ1C2I3</accession>
<evidence type="ECO:0000313" key="1">
    <source>
        <dbReference type="EMBL" id="WRQ85537.1"/>
    </source>
</evidence>
<dbReference type="RefSeq" id="WP_221033310.1">
    <property type="nucleotide sequence ID" value="NZ_CP139781.1"/>
</dbReference>